<reference evidence="3" key="1">
    <citation type="submission" date="2013-10" db="EMBL/GenBank/DDBJ databases">
        <title>Genome sequencing of Onchocerca volvulus.</title>
        <authorList>
            <person name="Cotton J."/>
            <person name="Tsai J."/>
            <person name="Stanley E."/>
            <person name="Tracey A."/>
            <person name="Holroyd N."/>
            <person name="Lustigman S."/>
            <person name="Berriman M."/>
        </authorList>
    </citation>
    <scope>NUCLEOTIDE SEQUENCE</scope>
</reference>
<accession>A0A8R1Y349</accession>
<feature type="signal peptide" evidence="1">
    <location>
        <begin position="1"/>
        <end position="21"/>
    </location>
</feature>
<dbReference type="EnsemblMetazoa" id="OVOC7245.1">
    <property type="protein sequence ID" value="OVOC7245.1"/>
    <property type="gene ID" value="WBGene00244054"/>
</dbReference>
<dbReference type="AlphaFoldDB" id="A0A8R1Y349"/>
<proteinExistence type="predicted"/>
<evidence type="ECO:0000313" key="2">
    <source>
        <dbReference type="EnsemblMetazoa" id="OVOC7245.1"/>
    </source>
</evidence>
<evidence type="ECO:0000313" key="3">
    <source>
        <dbReference type="Proteomes" id="UP000024404"/>
    </source>
</evidence>
<organism evidence="2 3">
    <name type="scientific">Onchocerca volvulus</name>
    <dbReference type="NCBI Taxonomy" id="6282"/>
    <lineage>
        <taxon>Eukaryota</taxon>
        <taxon>Metazoa</taxon>
        <taxon>Ecdysozoa</taxon>
        <taxon>Nematoda</taxon>
        <taxon>Chromadorea</taxon>
        <taxon>Rhabditida</taxon>
        <taxon>Spirurina</taxon>
        <taxon>Spiruromorpha</taxon>
        <taxon>Filarioidea</taxon>
        <taxon>Onchocercidae</taxon>
        <taxon>Onchocerca</taxon>
    </lineage>
</organism>
<keyword evidence="3" id="KW-1185">Reference proteome</keyword>
<sequence length="156" mass="17922">MDFKSLTVLIFIVGYIDIAASFDTNLSKRIYEDNVTSIINNEEDNNNFINITNDRKDNDTVIDITNDREDNNDVINITDERKDNDKLPISPITKNITTVSATEEINNDIISNRITTMVPTTEKIESTCEMMKQETTEGNRFSYFLNFFLNLNSFPS</sequence>
<dbReference type="Proteomes" id="UP000024404">
    <property type="component" value="Unassembled WGS sequence"/>
</dbReference>
<protein>
    <submittedName>
        <fullName evidence="2">Uncharacterized protein</fullName>
    </submittedName>
</protein>
<evidence type="ECO:0000256" key="1">
    <source>
        <dbReference type="SAM" id="SignalP"/>
    </source>
</evidence>
<feature type="chain" id="PRO_5035714779" evidence="1">
    <location>
        <begin position="22"/>
        <end position="156"/>
    </location>
</feature>
<reference evidence="2" key="2">
    <citation type="submission" date="2022-06" db="UniProtKB">
        <authorList>
            <consortium name="EnsemblMetazoa"/>
        </authorList>
    </citation>
    <scope>IDENTIFICATION</scope>
</reference>
<name>A0A8R1Y349_ONCVO</name>
<keyword evidence="1" id="KW-0732">Signal</keyword>
<dbReference type="EMBL" id="CMVM020000191">
    <property type="status" value="NOT_ANNOTATED_CDS"/>
    <property type="molecule type" value="Genomic_DNA"/>
</dbReference>